<gene>
    <name evidence="2" type="ORF">GNLVRS02_ARAD1B04158g</name>
</gene>
<dbReference type="EMBL" id="HG937692">
    <property type="protein sequence ID" value="CDP36050.1"/>
    <property type="molecule type" value="Genomic_DNA"/>
</dbReference>
<organism evidence="2">
    <name type="scientific">Blastobotrys adeninivorans</name>
    <name type="common">Yeast</name>
    <name type="synonym">Arxula adeninivorans</name>
    <dbReference type="NCBI Taxonomy" id="409370"/>
    <lineage>
        <taxon>Eukaryota</taxon>
        <taxon>Fungi</taxon>
        <taxon>Dikarya</taxon>
        <taxon>Ascomycota</taxon>
        <taxon>Saccharomycotina</taxon>
        <taxon>Dipodascomycetes</taxon>
        <taxon>Dipodascales</taxon>
        <taxon>Trichomonascaceae</taxon>
        <taxon>Blastobotrys</taxon>
    </lineage>
</organism>
<dbReference type="PANTHER" id="PTHR43157">
    <property type="entry name" value="PHOSPHATIDYLINOSITOL-GLYCAN BIOSYNTHESIS CLASS F PROTEIN-RELATED"/>
    <property type="match status" value="1"/>
</dbReference>
<dbReference type="PhylomeDB" id="A0A060T4K3"/>
<evidence type="ECO:0000256" key="1">
    <source>
        <dbReference type="ARBA" id="ARBA00023002"/>
    </source>
</evidence>
<dbReference type="InterPro" id="IPR002347">
    <property type="entry name" value="SDR_fam"/>
</dbReference>
<protein>
    <submittedName>
        <fullName evidence="2">ARAD1B04158p</fullName>
    </submittedName>
</protein>
<accession>A0A060T4K3</accession>
<dbReference type="Gene3D" id="3.40.50.720">
    <property type="entry name" value="NAD(P)-binding Rossmann-like Domain"/>
    <property type="match status" value="1"/>
</dbReference>
<proteinExistence type="predicted"/>
<dbReference type="InterPro" id="IPR036291">
    <property type="entry name" value="NAD(P)-bd_dom_sf"/>
</dbReference>
<sequence>MHVRGPILSRLLMDTLLHTRYSTNMDPEQLPRCSPGSRVALVTGANGGLGYYLTLHLYLHGWKVYMACRNAEKASKAQNEIMLEAKERIKRTSQSDGSLGVLEQLHIDNSDLNSVDEAARLFLGQEQRLDLLVNNAGVMALPSQITKDGYDIQIQVSFISHYLLTRRLLPLITSTPASRVVFVSSIGHYFALPPVNLSKPYNYFPNILWTWVRYGNAKTANIHTALVLSKLYPNVLSLSVHPGFSLLTGLLQYWIQFPVLGILFKIFFQLFTALFGVSAEHLAYAVIRASLDPSLSPDSDNGSYLVTYGKKSRPSRLAGNYERAQRTWLWAEQQLQSKGFQLD</sequence>
<dbReference type="AlphaFoldDB" id="A0A060T4K3"/>
<dbReference type="PANTHER" id="PTHR43157:SF31">
    <property type="entry name" value="PHOSPHATIDYLINOSITOL-GLYCAN BIOSYNTHESIS CLASS F PROTEIN"/>
    <property type="match status" value="1"/>
</dbReference>
<dbReference type="Pfam" id="PF00106">
    <property type="entry name" value="adh_short"/>
    <property type="match status" value="1"/>
</dbReference>
<dbReference type="SUPFAM" id="SSF51735">
    <property type="entry name" value="NAD(P)-binding Rossmann-fold domains"/>
    <property type="match status" value="1"/>
</dbReference>
<dbReference type="GO" id="GO:0016491">
    <property type="term" value="F:oxidoreductase activity"/>
    <property type="evidence" value="ECO:0007669"/>
    <property type="project" value="UniProtKB-KW"/>
</dbReference>
<evidence type="ECO:0000313" key="2">
    <source>
        <dbReference type="EMBL" id="CDP36050.1"/>
    </source>
</evidence>
<keyword evidence="1" id="KW-0560">Oxidoreductase</keyword>
<reference evidence="2" key="1">
    <citation type="submission" date="2014-02" db="EMBL/GenBank/DDBJ databases">
        <authorList>
            <person name="Genoscope - CEA"/>
        </authorList>
    </citation>
    <scope>NUCLEOTIDE SEQUENCE</scope>
    <source>
        <strain evidence="2">LS3</strain>
    </source>
</reference>
<reference evidence="2" key="2">
    <citation type="submission" date="2014-06" db="EMBL/GenBank/DDBJ databases">
        <title>The complete genome of Blastobotrys (Arxula) adeninivorans LS3 - a yeast of biotechnological interest.</title>
        <authorList>
            <person name="Kunze G."/>
            <person name="Gaillardin C."/>
            <person name="Czernicka M."/>
            <person name="Durrens P."/>
            <person name="Martin T."/>
            <person name="Boer E."/>
            <person name="Gabaldon T."/>
            <person name="Cruz J."/>
            <person name="Talla E."/>
            <person name="Marck C."/>
            <person name="Goffeau A."/>
            <person name="Barbe V."/>
            <person name="Baret P."/>
            <person name="Baronian K."/>
            <person name="Beier S."/>
            <person name="Bleykasten C."/>
            <person name="Bode R."/>
            <person name="Casaregola S."/>
            <person name="Despons L."/>
            <person name="Fairhead C."/>
            <person name="Giersberg M."/>
            <person name="Gierski P."/>
            <person name="Hahnel U."/>
            <person name="Hartmann A."/>
            <person name="Jankowska D."/>
            <person name="Jubin C."/>
            <person name="Jung P."/>
            <person name="Lafontaine I."/>
            <person name="Leh-Louis V."/>
            <person name="Lemaire M."/>
            <person name="Marcet-Houben M."/>
            <person name="Mascher M."/>
            <person name="Morel G."/>
            <person name="Richard G.-F."/>
            <person name="Riechen J."/>
            <person name="Sacerdot C."/>
            <person name="Sarkar A."/>
            <person name="Savel G."/>
            <person name="Schacherer J."/>
            <person name="Sherman D."/>
            <person name="Straub M.-L."/>
            <person name="Stein N."/>
            <person name="Thierry A."/>
            <person name="Trautwein-Schult A."/>
            <person name="Westhof E."/>
            <person name="Worch S."/>
            <person name="Dujon B."/>
            <person name="Souciet J.-L."/>
            <person name="Wincker P."/>
            <person name="Scholz U."/>
            <person name="Neuveglise N."/>
        </authorList>
    </citation>
    <scope>NUCLEOTIDE SEQUENCE</scope>
    <source>
        <strain evidence="2">LS3</strain>
    </source>
</reference>
<dbReference type="PRINTS" id="PR00081">
    <property type="entry name" value="GDHRDH"/>
</dbReference>
<name>A0A060T4K3_BLAAD</name>